<dbReference type="GO" id="GO:0006950">
    <property type="term" value="P:response to stress"/>
    <property type="evidence" value="ECO:0007669"/>
    <property type="project" value="UniProtKB-ARBA"/>
</dbReference>
<evidence type="ECO:0000313" key="15">
    <source>
        <dbReference type="EMBL" id="MBP1838148.1"/>
    </source>
</evidence>
<evidence type="ECO:0000256" key="6">
    <source>
        <dbReference type="ARBA" id="ARBA00023121"/>
    </source>
</evidence>
<dbReference type="GO" id="GO:0008289">
    <property type="term" value="F:lipid binding"/>
    <property type="evidence" value="ECO:0007669"/>
    <property type="project" value="UniProtKB-KW"/>
</dbReference>
<evidence type="ECO:0000256" key="2">
    <source>
        <dbReference type="ARBA" id="ARBA00004635"/>
    </source>
</evidence>
<evidence type="ECO:0000259" key="14">
    <source>
        <dbReference type="Pfam" id="PF08212"/>
    </source>
</evidence>
<organism evidence="15 17">
    <name type="scientific">Formosa algae</name>
    <dbReference type="NCBI Taxonomy" id="225843"/>
    <lineage>
        <taxon>Bacteria</taxon>
        <taxon>Pseudomonadati</taxon>
        <taxon>Bacteroidota</taxon>
        <taxon>Flavobacteriia</taxon>
        <taxon>Flavobacteriales</taxon>
        <taxon>Flavobacteriaceae</taxon>
        <taxon>Formosa</taxon>
    </lineage>
</organism>
<dbReference type="PROSITE" id="PS00213">
    <property type="entry name" value="LIPOCALIN"/>
    <property type="match status" value="1"/>
</dbReference>
<feature type="chain" id="PRO_5041032932" description="Outer membrane lipoprotein Blc" evidence="13">
    <location>
        <begin position="25"/>
        <end position="179"/>
    </location>
</feature>
<evidence type="ECO:0000256" key="1">
    <source>
        <dbReference type="ARBA" id="ARBA00004442"/>
    </source>
</evidence>
<evidence type="ECO:0000256" key="12">
    <source>
        <dbReference type="ARBA" id="ARBA00071217"/>
    </source>
</evidence>
<dbReference type="InterPro" id="IPR047202">
    <property type="entry name" value="Lipocalin_Blc-like_dom"/>
</dbReference>
<evidence type="ECO:0000256" key="7">
    <source>
        <dbReference type="ARBA" id="ARBA00023136"/>
    </source>
</evidence>
<dbReference type="PIRSF" id="PIRSF036893">
    <property type="entry name" value="Lipocalin_ApoD"/>
    <property type="match status" value="1"/>
</dbReference>
<evidence type="ECO:0000313" key="18">
    <source>
        <dbReference type="Proteomes" id="UP001231587"/>
    </source>
</evidence>
<accession>A0A9X0YJN7</accession>
<sequence length="179" mass="20379">MNNIKFIIPTVLIVLTAIVFTSCATIPESAKAVSPFNKEKYLGTWYEIARLDFKYEKDLNNTTANYSINPDESIKVVNKGYNYVKDEWTEANGKAKFVDSDTIAKLKVSFFGPFYSGYNVIALADNYNYALVAGKNLDYLWILSRETTIPEDIKQDFLNQAKAIGYNIKDLIWVEHTDS</sequence>
<evidence type="ECO:0000256" key="3">
    <source>
        <dbReference type="ARBA" id="ARBA00006889"/>
    </source>
</evidence>
<comment type="subcellular location">
    <subcellularLocation>
        <location evidence="1">Cell outer membrane</location>
    </subcellularLocation>
    <subcellularLocation>
        <location evidence="2">Membrane</location>
        <topology evidence="2">Lipid-anchor</topology>
    </subcellularLocation>
</comment>
<keyword evidence="18" id="KW-1185">Reference proteome</keyword>
<dbReference type="Proteomes" id="UP001138672">
    <property type="component" value="Unassembled WGS sequence"/>
</dbReference>
<reference evidence="15" key="1">
    <citation type="submission" date="2021-03" db="EMBL/GenBank/DDBJ databases">
        <title>Genomic Encyclopedia of Type Strains, Phase IV (KMG-IV): sequencing the most valuable type-strain genomes for metagenomic binning, comparative biology and taxonomic classification.</title>
        <authorList>
            <person name="Goeker M."/>
        </authorList>
    </citation>
    <scope>NUCLEOTIDE SEQUENCE</scope>
    <source>
        <strain evidence="15">DSM 15523</strain>
        <strain evidence="16 18">DSM 16476</strain>
    </source>
</reference>
<gene>
    <name evidence="15" type="ORF">J2Z56_000044</name>
    <name evidence="16" type="ORF">J2Z57_000710</name>
</gene>
<comment type="function">
    <text evidence="11">Involved in the storage or transport of lipids necessary for membrane maintenance under stressful conditions. Displays a binding preference for lysophospholipids.</text>
</comment>
<dbReference type="RefSeq" id="WP_057781260.1">
    <property type="nucleotide sequence ID" value="NZ_JAGGJQ010000001.1"/>
</dbReference>
<keyword evidence="6" id="KW-0446">Lipid-binding</keyword>
<evidence type="ECO:0000313" key="17">
    <source>
        <dbReference type="Proteomes" id="UP001138672"/>
    </source>
</evidence>
<keyword evidence="7" id="KW-0472">Membrane</keyword>
<keyword evidence="10" id="KW-0449">Lipoprotein</keyword>
<dbReference type="OrthoDB" id="594739at2"/>
<dbReference type="InterPro" id="IPR022272">
    <property type="entry name" value="Lipocalin_CS"/>
</dbReference>
<dbReference type="EMBL" id="JAUSUU010000002">
    <property type="protein sequence ID" value="MDQ0334283.1"/>
    <property type="molecule type" value="Genomic_DNA"/>
</dbReference>
<dbReference type="GO" id="GO:0009279">
    <property type="term" value="C:cell outer membrane"/>
    <property type="evidence" value="ECO:0007669"/>
    <property type="project" value="UniProtKB-SubCell"/>
</dbReference>
<keyword evidence="8" id="KW-0564">Palmitate</keyword>
<comment type="similarity">
    <text evidence="3 13">Belongs to the calycin superfamily. Lipocalin family.</text>
</comment>
<evidence type="ECO:0000256" key="8">
    <source>
        <dbReference type="ARBA" id="ARBA00023139"/>
    </source>
</evidence>
<dbReference type="InterPro" id="IPR002446">
    <property type="entry name" value="Lipocalin_bac"/>
</dbReference>
<dbReference type="InterPro" id="IPR022271">
    <property type="entry name" value="Lipocalin_ApoD"/>
</dbReference>
<feature type="signal peptide" evidence="13">
    <location>
        <begin position="1"/>
        <end position="24"/>
    </location>
</feature>
<dbReference type="InterPro" id="IPR012674">
    <property type="entry name" value="Calycin"/>
</dbReference>
<evidence type="ECO:0000256" key="4">
    <source>
        <dbReference type="ARBA" id="ARBA00011738"/>
    </source>
</evidence>
<comment type="caution">
    <text evidence="15">The sequence shown here is derived from an EMBL/GenBank/DDBJ whole genome shotgun (WGS) entry which is preliminary data.</text>
</comment>
<evidence type="ECO:0000256" key="11">
    <source>
        <dbReference type="ARBA" id="ARBA00057024"/>
    </source>
</evidence>
<dbReference type="AlphaFoldDB" id="A0A9X0YJN7"/>
<dbReference type="PANTHER" id="PTHR10612">
    <property type="entry name" value="APOLIPOPROTEIN D"/>
    <property type="match status" value="1"/>
</dbReference>
<dbReference type="FunFam" id="2.40.128.20:FF:000002">
    <property type="entry name" value="Outer membrane lipoprotein Blc"/>
    <property type="match status" value="1"/>
</dbReference>
<dbReference type="SUPFAM" id="SSF50814">
    <property type="entry name" value="Lipocalins"/>
    <property type="match status" value="1"/>
</dbReference>
<protein>
    <recommendedName>
        <fullName evidence="12">Outer membrane lipoprotein Blc</fullName>
    </recommendedName>
</protein>
<dbReference type="InterPro" id="IPR000566">
    <property type="entry name" value="Lipocln_cytosolic_FA-bd_dom"/>
</dbReference>
<dbReference type="EMBL" id="JAGGJQ010000001">
    <property type="protein sequence ID" value="MBP1838148.1"/>
    <property type="molecule type" value="Genomic_DNA"/>
</dbReference>
<dbReference type="Gene3D" id="2.40.128.20">
    <property type="match status" value="1"/>
</dbReference>
<dbReference type="CDD" id="cd19438">
    <property type="entry name" value="lipocalin_Blc-like"/>
    <property type="match status" value="1"/>
</dbReference>
<dbReference type="PANTHER" id="PTHR10612:SF34">
    <property type="entry name" value="APOLIPOPROTEIN D"/>
    <property type="match status" value="1"/>
</dbReference>
<dbReference type="Pfam" id="PF08212">
    <property type="entry name" value="Lipocalin_2"/>
    <property type="match status" value="1"/>
</dbReference>
<comment type="subunit">
    <text evidence="4">Homodimer.</text>
</comment>
<evidence type="ECO:0000256" key="5">
    <source>
        <dbReference type="ARBA" id="ARBA00022729"/>
    </source>
</evidence>
<evidence type="ECO:0000313" key="16">
    <source>
        <dbReference type="EMBL" id="MDQ0334283.1"/>
    </source>
</evidence>
<name>A0A9X0YJN7_9FLAO</name>
<keyword evidence="9" id="KW-0998">Cell outer membrane</keyword>
<dbReference type="PROSITE" id="PS51257">
    <property type="entry name" value="PROKAR_LIPOPROTEIN"/>
    <property type="match status" value="1"/>
</dbReference>
<proteinExistence type="inferred from homology"/>
<dbReference type="PRINTS" id="PR01171">
    <property type="entry name" value="BCTLIPOCALIN"/>
</dbReference>
<keyword evidence="5 13" id="KW-0732">Signal</keyword>
<evidence type="ECO:0000256" key="10">
    <source>
        <dbReference type="ARBA" id="ARBA00023288"/>
    </source>
</evidence>
<evidence type="ECO:0000256" key="9">
    <source>
        <dbReference type="ARBA" id="ARBA00023237"/>
    </source>
</evidence>
<evidence type="ECO:0000256" key="13">
    <source>
        <dbReference type="PIRNR" id="PIRNR036893"/>
    </source>
</evidence>
<feature type="domain" description="Lipocalin/cytosolic fatty-acid binding" evidence="14">
    <location>
        <begin position="39"/>
        <end position="175"/>
    </location>
</feature>
<dbReference type="Proteomes" id="UP001231587">
    <property type="component" value="Unassembled WGS sequence"/>
</dbReference>